<reference evidence="1" key="1">
    <citation type="submission" date="2023-07" db="EMBL/GenBank/DDBJ databases">
        <title>Chromosome-level genome assembly of Artemia franciscana.</title>
        <authorList>
            <person name="Jo E."/>
        </authorList>
    </citation>
    <scope>NUCLEOTIDE SEQUENCE</scope>
    <source>
        <tissue evidence="1">Whole body</tissue>
    </source>
</reference>
<organism evidence="1 2">
    <name type="scientific">Artemia franciscana</name>
    <name type="common">Brine shrimp</name>
    <name type="synonym">Artemia sanfranciscana</name>
    <dbReference type="NCBI Taxonomy" id="6661"/>
    <lineage>
        <taxon>Eukaryota</taxon>
        <taxon>Metazoa</taxon>
        <taxon>Ecdysozoa</taxon>
        <taxon>Arthropoda</taxon>
        <taxon>Crustacea</taxon>
        <taxon>Branchiopoda</taxon>
        <taxon>Anostraca</taxon>
        <taxon>Artemiidae</taxon>
        <taxon>Artemia</taxon>
    </lineage>
</organism>
<keyword evidence="2" id="KW-1185">Reference proteome</keyword>
<sequence>MKEVFEKSAVNTQYGGPRIQNELVDICGQLSAAKIVNQVKSAHARDKWKKFFQLFLEVTCICQGLEITIAILQNRNVVKIPHDIPAEKRIEFYFQVLLLIPLVDQLIQSLESRFTKHNVILKGLSRILPSIVVKDPNGDVKELIKLCASDLTGSEYAIKTKLQIWWTKWLKVALVPEVA</sequence>
<name>A0AA88HXU7_ARTSF</name>
<evidence type="ECO:0000313" key="2">
    <source>
        <dbReference type="Proteomes" id="UP001187531"/>
    </source>
</evidence>
<dbReference type="EMBL" id="JAVRJZ010000012">
    <property type="protein sequence ID" value="KAK2716034.1"/>
    <property type="molecule type" value="Genomic_DNA"/>
</dbReference>
<dbReference type="Proteomes" id="UP001187531">
    <property type="component" value="Unassembled WGS sequence"/>
</dbReference>
<evidence type="ECO:0000313" key="1">
    <source>
        <dbReference type="EMBL" id="KAK2716034.1"/>
    </source>
</evidence>
<dbReference type="AlphaFoldDB" id="A0AA88HXU7"/>
<accession>A0AA88HXU7</accession>
<comment type="caution">
    <text evidence="1">The sequence shown here is derived from an EMBL/GenBank/DDBJ whole genome shotgun (WGS) entry which is preliminary data.</text>
</comment>
<gene>
    <name evidence="1" type="ORF">QYM36_010566</name>
</gene>
<protein>
    <submittedName>
        <fullName evidence="1">Uncharacterized protein</fullName>
    </submittedName>
</protein>
<proteinExistence type="predicted"/>